<dbReference type="Pfam" id="PF09994">
    <property type="entry name" value="T6SS_Tle1-like_cat"/>
    <property type="match status" value="1"/>
</dbReference>
<evidence type="ECO:0000256" key="1">
    <source>
        <dbReference type="SAM" id="MobiDB-lite"/>
    </source>
</evidence>
<protein>
    <recommendedName>
        <fullName evidence="2">T6SS Phospholipase effector Tle1-like catalytic domain-containing protein</fullName>
    </recommendedName>
</protein>
<keyword evidence="4" id="KW-1185">Reference proteome</keyword>
<evidence type="ECO:0000259" key="2">
    <source>
        <dbReference type="Pfam" id="PF09994"/>
    </source>
</evidence>
<comment type="caution">
    <text evidence="3">The sequence shown here is derived from an EMBL/GenBank/DDBJ whole genome shotgun (WGS) entry which is preliminary data.</text>
</comment>
<evidence type="ECO:0000313" key="3">
    <source>
        <dbReference type="EMBL" id="OZY87473.1"/>
    </source>
</evidence>
<evidence type="ECO:0000313" key="4">
    <source>
        <dbReference type="Proteomes" id="UP000216101"/>
    </source>
</evidence>
<sequence length="447" mass="50162">MTELCEGVQPPATEPEEKRNDDKKPVTIRCIMLFDGTMNNKTNIESRISKNEFYEATRSKKYKLFGERVGEGAESYENGFTNIASLDGYMDKEPAKGYDITVKIYTEGAGTINNAGDKTVGYGIGMGDAGIKNKCEKGIIDAVNQIISSQVGGQEIKPDKQYIKLLTIDVFGFSRGATTARYAIHRLLKDEKRPIKKRLEEHGYDTTKVEVCLTGLFDTVSSHGISFSNDVRKLELDAVKHAKKVFHLAAAEEYRKNFSLTNIKSACGKGEEYFLPGVHSDVGGSYHDNTSENFYLYSGSPTKVKADRAALIAEGWYREDEILYEEEFNELGQPVYARTRANRNGIRNAYCQIPLKIMAKAAREQGIPIKADLESRADSTISEFSDLKTLDNNIAKYKVTSVTAFPINDPLLKRIRHDHLHMSSKDSLGLHPRFNDKGQRWRQAYDG</sequence>
<dbReference type="AlphaFoldDB" id="A0A266QC60"/>
<dbReference type="EMBL" id="NHNI01000001">
    <property type="protein sequence ID" value="OZY87473.1"/>
    <property type="molecule type" value="Genomic_DNA"/>
</dbReference>
<accession>A0A266QC60</accession>
<dbReference type="RefSeq" id="WP_094984876.1">
    <property type="nucleotide sequence ID" value="NZ_NHNI01000001.1"/>
</dbReference>
<name>A0A266QC60_9GAMM</name>
<organism evidence="3 4">
    <name type="scientific">Cellvibrio mixtus</name>
    <dbReference type="NCBI Taxonomy" id="39650"/>
    <lineage>
        <taxon>Bacteria</taxon>
        <taxon>Pseudomonadati</taxon>
        <taxon>Pseudomonadota</taxon>
        <taxon>Gammaproteobacteria</taxon>
        <taxon>Cellvibrionales</taxon>
        <taxon>Cellvibrionaceae</taxon>
        <taxon>Cellvibrio</taxon>
    </lineage>
</organism>
<feature type="domain" description="T6SS Phospholipase effector Tle1-like catalytic" evidence="2">
    <location>
        <begin position="197"/>
        <end position="292"/>
    </location>
</feature>
<gene>
    <name evidence="3" type="ORF">CBP51_11010</name>
</gene>
<reference evidence="4" key="1">
    <citation type="submission" date="2017-05" db="EMBL/GenBank/DDBJ databases">
        <authorList>
            <person name="Barney B.M."/>
        </authorList>
    </citation>
    <scope>NUCLEOTIDE SEQUENCE [LARGE SCALE GENOMIC DNA]</scope>
    <source>
        <strain evidence="4">PSBB022</strain>
    </source>
</reference>
<dbReference type="PANTHER" id="PTHR33840">
    <property type="match status" value="1"/>
</dbReference>
<dbReference type="PANTHER" id="PTHR33840:SF1">
    <property type="entry name" value="TLE1 PHOSPHOLIPASE DOMAIN-CONTAINING PROTEIN"/>
    <property type="match status" value="1"/>
</dbReference>
<dbReference type="Proteomes" id="UP000216101">
    <property type="component" value="Unassembled WGS sequence"/>
</dbReference>
<feature type="region of interest" description="Disordered" evidence="1">
    <location>
        <begin position="1"/>
        <end position="22"/>
    </location>
</feature>
<proteinExistence type="predicted"/>
<dbReference type="InterPro" id="IPR018712">
    <property type="entry name" value="Tle1-like_cat"/>
</dbReference>